<dbReference type="PANTHER" id="PTHR21716">
    <property type="entry name" value="TRANSMEMBRANE PROTEIN"/>
    <property type="match status" value="1"/>
</dbReference>
<feature type="transmembrane region" description="Helical" evidence="7">
    <location>
        <begin position="237"/>
        <end position="260"/>
    </location>
</feature>
<reference evidence="8 9" key="1">
    <citation type="journal article" date="2019" name="Int. J. Syst. Evol. Microbiol.">
        <title>The Global Catalogue of Microorganisms (GCM) 10K type strain sequencing project: providing services to taxonomists for standard genome sequencing and annotation.</title>
        <authorList>
            <consortium name="The Broad Institute Genomics Platform"/>
            <consortium name="The Broad Institute Genome Sequencing Center for Infectious Disease"/>
            <person name="Wu L."/>
            <person name="Ma J."/>
        </authorList>
    </citation>
    <scope>NUCLEOTIDE SEQUENCE [LARGE SCALE GENOMIC DNA]</scope>
    <source>
        <strain evidence="8 9">XZGYJ-43</strain>
    </source>
</reference>
<feature type="region of interest" description="Disordered" evidence="6">
    <location>
        <begin position="364"/>
        <end position="400"/>
    </location>
</feature>
<feature type="transmembrane region" description="Helical" evidence="7">
    <location>
        <begin position="280"/>
        <end position="297"/>
    </location>
</feature>
<evidence type="ECO:0000313" key="9">
    <source>
        <dbReference type="Proteomes" id="UP001596447"/>
    </source>
</evidence>
<dbReference type="EMBL" id="JBHTAR010000011">
    <property type="protein sequence ID" value="MFC7201647.1"/>
    <property type="molecule type" value="Genomic_DNA"/>
</dbReference>
<evidence type="ECO:0000256" key="6">
    <source>
        <dbReference type="SAM" id="MobiDB-lite"/>
    </source>
</evidence>
<protein>
    <submittedName>
        <fullName evidence="8">AI-2E family transporter</fullName>
    </submittedName>
</protein>
<evidence type="ECO:0000256" key="3">
    <source>
        <dbReference type="ARBA" id="ARBA00022692"/>
    </source>
</evidence>
<feature type="transmembrane region" description="Helical" evidence="7">
    <location>
        <begin position="16"/>
        <end position="43"/>
    </location>
</feature>
<evidence type="ECO:0000256" key="4">
    <source>
        <dbReference type="ARBA" id="ARBA00022989"/>
    </source>
</evidence>
<dbReference type="Pfam" id="PF01594">
    <property type="entry name" value="AI-2E_transport"/>
    <property type="match status" value="1"/>
</dbReference>
<evidence type="ECO:0000256" key="5">
    <source>
        <dbReference type="ARBA" id="ARBA00023136"/>
    </source>
</evidence>
<dbReference type="GO" id="GO:0016020">
    <property type="term" value="C:membrane"/>
    <property type="evidence" value="ECO:0007669"/>
    <property type="project" value="UniProtKB-SubCell"/>
</dbReference>
<feature type="transmembrane region" description="Helical" evidence="7">
    <location>
        <begin position="146"/>
        <end position="168"/>
    </location>
</feature>
<accession>A0ABD5Z8Z4</accession>
<name>A0ABD5Z8Z4_9EURY</name>
<keyword evidence="5 7" id="KW-0472">Membrane</keyword>
<keyword evidence="9" id="KW-1185">Reference proteome</keyword>
<organism evidence="8 9">
    <name type="scientific">Halospeciosus flavus</name>
    <dbReference type="NCBI Taxonomy" id="3032283"/>
    <lineage>
        <taxon>Archaea</taxon>
        <taxon>Methanobacteriati</taxon>
        <taxon>Methanobacteriota</taxon>
        <taxon>Stenosarchaea group</taxon>
        <taxon>Halobacteria</taxon>
        <taxon>Halobacteriales</taxon>
        <taxon>Halobacteriaceae</taxon>
        <taxon>Halospeciosus</taxon>
    </lineage>
</organism>
<evidence type="ECO:0000313" key="8">
    <source>
        <dbReference type="EMBL" id="MFC7201647.1"/>
    </source>
</evidence>
<gene>
    <name evidence="8" type="ORF">ACFQJ9_19915</name>
</gene>
<dbReference type="Proteomes" id="UP001596447">
    <property type="component" value="Unassembled WGS sequence"/>
</dbReference>
<comment type="similarity">
    <text evidence="2">Belongs to the autoinducer-2 exporter (AI-2E) (TC 2.A.86) family.</text>
</comment>
<proteinExistence type="inferred from homology"/>
<dbReference type="InterPro" id="IPR002549">
    <property type="entry name" value="AI-2E-like"/>
</dbReference>
<dbReference type="PANTHER" id="PTHR21716:SF4">
    <property type="entry name" value="TRANSMEMBRANE PROTEIN 245"/>
    <property type="match status" value="1"/>
</dbReference>
<evidence type="ECO:0000256" key="2">
    <source>
        <dbReference type="ARBA" id="ARBA00009773"/>
    </source>
</evidence>
<feature type="compositionally biased region" description="Acidic residues" evidence="6">
    <location>
        <begin position="388"/>
        <end position="400"/>
    </location>
</feature>
<evidence type="ECO:0000256" key="7">
    <source>
        <dbReference type="SAM" id="Phobius"/>
    </source>
</evidence>
<keyword evidence="4 7" id="KW-1133">Transmembrane helix</keyword>
<feature type="transmembrane region" description="Helical" evidence="7">
    <location>
        <begin position="202"/>
        <end position="225"/>
    </location>
</feature>
<dbReference type="AlphaFoldDB" id="A0ABD5Z8Z4"/>
<evidence type="ECO:0000256" key="1">
    <source>
        <dbReference type="ARBA" id="ARBA00004141"/>
    </source>
</evidence>
<feature type="transmembrane region" description="Helical" evidence="7">
    <location>
        <begin position="64"/>
        <end position="89"/>
    </location>
</feature>
<keyword evidence="3 7" id="KW-0812">Transmembrane</keyword>
<comment type="subcellular location">
    <subcellularLocation>
        <location evidence="1">Membrane</location>
        <topology evidence="1">Multi-pass membrane protein</topology>
    </subcellularLocation>
</comment>
<dbReference type="RefSeq" id="WP_279528386.1">
    <property type="nucleotide sequence ID" value="NZ_CP122312.1"/>
</dbReference>
<comment type="caution">
    <text evidence="8">The sequence shown here is derived from an EMBL/GenBank/DDBJ whole genome shotgun (WGS) entry which is preliminary data.</text>
</comment>
<feature type="transmembrane region" description="Helical" evidence="7">
    <location>
        <begin position="317"/>
        <end position="343"/>
    </location>
</feature>
<sequence>MSASSPWELDRARVGWWAMAAVLAAALVYIVYSFVGTFVFGIFIYYATRPVYRRLKKRIRPASLAAAVSIFTLALPALLLVAYTIAIALQELNRVIERRGLDLGQFEPYLGPYITLAENIQDPQALLAEPNTMQAIGELVRSVSQYAGFVGSAALHLFVMLTIGFYLLRDDHRLHAWFRRRFSDEDGVVEAYTRAVDHDFRLIFFGNILNAAMTALIGAVVYSALDYVAPVAPGIPYPTLFGLLTGVASLVPVVGMKLVYFPLAGYLGYLSVTGPGPETLWFPLLFFAISFVVVDVIPDLVLRPYVSGRSLHLGMVMLAYIFGPLVWGWYGIFLGPMLLVFLVHFVRLVLPELLAGEPIEPEAVGDFVTTGSPNPDPEDVSGGSPADPESEPDDAADEDT</sequence>